<evidence type="ECO:0000313" key="2">
    <source>
        <dbReference type="EMBL" id="KJH72420.1"/>
    </source>
</evidence>
<evidence type="ECO:0008006" key="4">
    <source>
        <dbReference type="Google" id="ProtNLM"/>
    </source>
</evidence>
<protein>
    <recommendedName>
        <fullName evidence="4">Proteinase inhibitor I4 serpin</fullName>
    </recommendedName>
</protein>
<dbReference type="AlphaFoldDB" id="A0A0D8ZUM1"/>
<dbReference type="RefSeq" id="WP_045053839.1">
    <property type="nucleotide sequence ID" value="NZ_CAWMDP010000032.1"/>
</dbReference>
<name>A0A0D8ZUM1_9CYAN</name>
<gene>
    <name evidence="2" type="ORF">UH38_06495</name>
</gene>
<keyword evidence="1" id="KW-0812">Transmembrane</keyword>
<sequence length="65" mass="7174">MNHLEPNEKKAGFLHRRYAIRLGRRYAISAASVVLLSMSVAGYSKPDSASIIDPFQLSQQELPGS</sequence>
<dbReference type="STRING" id="1618023.UH38_06495"/>
<organism evidence="2 3">
    <name type="scientific">Aliterella atlantica CENA595</name>
    <dbReference type="NCBI Taxonomy" id="1618023"/>
    <lineage>
        <taxon>Bacteria</taxon>
        <taxon>Bacillati</taxon>
        <taxon>Cyanobacteriota</taxon>
        <taxon>Cyanophyceae</taxon>
        <taxon>Chroococcidiopsidales</taxon>
        <taxon>Aliterellaceae</taxon>
        <taxon>Aliterella</taxon>
    </lineage>
</organism>
<dbReference type="EMBL" id="JYON01000005">
    <property type="protein sequence ID" value="KJH72420.1"/>
    <property type="molecule type" value="Genomic_DNA"/>
</dbReference>
<dbReference type="Proteomes" id="UP000032452">
    <property type="component" value="Unassembled WGS sequence"/>
</dbReference>
<comment type="caution">
    <text evidence="2">The sequence shown here is derived from an EMBL/GenBank/DDBJ whole genome shotgun (WGS) entry which is preliminary data.</text>
</comment>
<keyword evidence="1" id="KW-0472">Membrane</keyword>
<proteinExistence type="predicted"/>
<evidence type="ECO:0000256" key="1">
    <source>
        <dbReference type="SAM" id="Phobius"/>
    </source>
</evidence>
<feature type="transmembrane region" description="Helical" evidence="1">
    <location>
        <begin position="26"/>
        <end position="44"/>
    </location>
</feature>
<accession>A0A0D8ZUM1</accession>
<keyword evidence="1" id="KW-1133">Transmembrane helix</keyword>
<keyword evidence="3" id="KW-1185">Reference proteome</keyword>
<reference evidence="2 3" key="1">
    <citation type="submission" date="2015-02" db="EMBL/GenBank/DDBJ databases">
        <title>Draft genome of a novel marine cyanobacterium (Chroococcales) isolated from South Atlantic Ocean.</title>
        <authorList>
            <person name="Rigonato J."/>
            <person name="Alvarenga D.O."/>
            <person name="Branco L.H."/>
            <person name="Varani A.M."/>
            <person name="Brandini F.P."/>
            <person name="Fiore M.F."/>
        </authorList>
    </citation>
    <scope>NUCLEOTIDE SEQUENCE [LARGE SCALE GENOMIC DNA]</scope>
    <source>
        <strain evidence="2 3">CENA595</strain>
    </source>
</reference>
<evidence type="ECO:0000313" key="3">
    <source>
        <dbReference type="Proteomes" id="UP000032452"/>
    </source>
</evidence>